<dbReference type="RefSeq" id="WP_092760277.1">
    <property type="nucleotide sequence ID" value="NZ_FNZQ01000001.1"/>
</dbReference>
<evidence type="ECO:0000256" key="1">
    <source>
        <dbReference type="SAM" id="SignalP"/>
    </source>
</evidence>
<dbReference type="AlphaFoldDB" id="A0A1H7IBG1"/>
<keyword evidence="3" id="KW-1185">Reference proteome</keyword>
<dbReference type="EMBL" id="FNZQ01000001">
    <property type="protein sequence ID" value="SEK59893.1"/>
    <property type="molecule type" value="Genomic_DNA"/>
</dbReference>
<organism evidence="2 3">
    <name type="scientific">Jannaschia helgolandensis</name>
    <dbReference type="NCBI Taxonomy" id="188906"/>
    <lineage>
        <taxon>Bacteria</taxon>
        <taxon>Pseudomonadati</taxon>
        <taxon>Pseudomonadota</taxon>
        <taxon>Alphaproteobacteria</taxon>
        <taxon>Rhodobacterales</taxon>
        <taxon>Roseobacteraceae</taxon>
        <taxon>Jannaschia</taxon>
    </lineage>
</organism>
<evidence type="ECO:0000313" key="2">
    <source>
        <dbReference type="EMBL" id="SEK59893.1"/>
    </source>
</evidence>
<proteinExistence type="predicted"/>
<dbReference type="Proteomes" id="UP000199283">
    <property type="component" value="Unassembled WGS sequence"/>
</dbReference>
<evidence type="ECO:0000313" key="3">
    <source>
        <dbReference type="Proteomes" id="UP000199283"/>
    </source>
</evidence>
<feature type="chain" id="PRO_5011508374" evidence="1">
    <location>
        <begin position="27"/>
        <end position="73"/>
    </location>
</feature>
<gene>
    <name evidence="2" type="ORF">SAMN04488526_0990</name>
</gene>
<sequence length="73" mass="7666">MTPNFQKLSALYFLPVAMLAEVSAHAASLWAHNISAILDGTAMDDVERVALSVPYDTAPEVNQIAGPVGTLPG</sequence>
<accession>A0A1H7IBG1</accession>
<feature type="signal peptide" evidence="1">
    <location>
        <begin position="1"/>
        <end position="26"/>
    </location>
</feature>
<dbReference type="STRING" id="188906.SAMN04488526_0990"/>
<protein>
    <submittedName>
        <fullName evidence="2">Uncharacterized protein</fullName>
    </submittedName>
</protein>
<name>A0A1H7IBG1_9RHOB</name>
<reference evidence="2 3" key="1">
    <citation type="submission" date="2016-10" db="EMBL/GenBank/DDBJ databases">
        <authorList>
            <person name="de Groot N.N."/>
        </authorList>
    </citation>
    <scope>NUCLEOTIDE SEQUENCE [LARGE SCALE GENOMIC DNA]</scope>
    <source>
        <strain evidence="2 3">DSM 14858</strain>
    </source>
</reference>
<keyword evidence="1" id="KW-0732">Signal</keyword>